<accession>A0A0R3QCI3</accession>
<dbReference type="AlphaFoldDB" id="A0A0R3QCI3"/>
<sequence length="54" mass="6411">MVPELNRYHAQINYSKMKAIRKVMKKSVAIYLKEMDKVYNLSMANLQVSHVSYF</sequence>
<evidence type="ECO:0000313" key="1">
    <source>
        <dbReference type="EMBL" id="VDO14630.1"/>
    </source>
</evidence>
<dbReference type="WBParaSite" id="BTMF_0000406301-mRNA-1">
    <property type="protein sequence ID" value="BTMF_0000406301-mRNA-1"/>
    <property type="gene ID" value="BTMF_0000406301"/>
</dbReference>
<evidence type="ECO:0000313" key="3">
    <source>
        <dbReference type="WBParaSite" id="BTMF_0000406301-mRNA-1"/>
    </source>
</evidence>
<gene>
    <name evidence="1" type="ORF">BTMF_LOCUS3365</name>
</gene>
<dbReference type="EMBL" id="UZAG01003018">
    <property type="protein sequence ID" value="VDO14630.1"/>
    <property type="molecule type" value="Genomic_DNA"/>
</dbReference>
<proteinExistence type="predicted"/>
<reference evidence="1 2" key="2">
    <citation type="submission" date="2018-11" db="EMBL/GenBank/DDBJ databases">
        <authorList>
            <consortium name="Pathogen Informatics"/>
        </authorList>
    </citation>
    <scope>NUCLEOTIDE SEQUENCE [LARGE SCALE GENOMIC DNA]</scope>
</reference>
<dbReference type="Proteomes" id="UP000280834">
    <property type="component" value="Unassembled WGS sequence"/>
</dbReference>
<protein>
    <submittedName>
        <fullName evidence="3">Transposase</fullName>
    </submittedName>
</protein>
<evidence type="ECO:0000313" key="2">
    <source>
        <dbReference type="Proteomes" id="UP000280834"/>
    </source>
</evidence>
<reference evidence="3" key="1">
    <citation type="submission" date="2017-02" db="UniProtKB">
        <authorList>
            <consortium name="WormBaseParasite"/>
        </authorList>
    </citation>
    <scope>IDENTIFICATION</scope>
</reference>
<keyword evidence="2" id="KW-1185">Reference proteome</keyword>
<organism evidence="3">
    <name type="scientific">Brugia timori</name>
    <dbReference type="NCBI Taxonomy" id="42155"/>
    <lineage>
        <taxon>Eukaryota</taxon>
        <taxon>Metazoa</taxon>
        <taxon>Ecdysozoa</taxon>
        <taxon>Nematoda</taxon>
        <taxon>Chromadorea</taxon>
        <taxon>Rhabditida</taxon>
        <taxon>Spirurina</taxon>
        <taxon>Spiruromorpha</taxon>
        <taxon>Filarioidea</taxon>
        <taxon>Onchocercidae</taxon>
        <taxon>Brugia</taxon>
    </lineage>
</organism>
<name>A0A0R3QCI3_9BILA</name>